<organism evidence="7 8">
    <name type="scientific">Candidatus Sediminicultor quintus</name>
    <dbReference type="NCBI Taxonomy" id="1797291"/>
    <lineage>
        <taxon>Bacteria</taxon>
        <taxon>Pseudomonadati</taxon>
        <taxon>Atribacterota</taxon>
        <taxon>Candidatus Phoenicimicrobiia</taxon>
        <taxon>Candidatus Pheonicimicrobiales</taxon>
        <taxon>Candidatus Phoenicimicrobiaceae</taxon>
        <taxon>Candidatus Sediminicultor</taxon>
    </lineage>
</organism>
<evidence type="ECO:0000259" key="6">
    <source>
        <dbReference type="Pfam" id="PF05199"/>
    </source>
</evidence>
<evidence type="ECO:0000313" key="7">
    <source>
        <dbReference type="EMBL" id="OGD13789.1"/>
    </source>
</evidence>
<dbReference type="SUPFAM" id="SSF51905">
    <property type="entry name" value="FAD/NAD(P)-binding domain"/>
    <property type="match status" value="1"/>
</dbReference>
<dbReference type="PANTHER" id="PTHR46056">
    <property type="entry name" value="LONG-CHAIN-ALCOHOL OXIDASE"/>
    <property type="match status" value="1"/>
</dbReference>
<evidence type="ECO:0000256" key="2">
    <source>
        <dbReference type="ARBA" id="ARBA00022630"/>
    </source>
</evidence>
<dbReference type="GO" id="GO:0016614">
    <property type="term" value="F:oxidoreductase activity, acting on CH-OH group of donors"/>
    <property type="evidence" value="ECO:0007669"/>
    <property type="project" value="InterPro"/>
</dbReference>
<comment type="similarity">
    <text evidence="1">Belongs to the GMC oxidoreductase family.</text>
</comment>
<name>A0A1F5A5E6_9BACT</name>
<keyword evidence="2" id="KW-0285">Flavoprotein</keyword>
<feature type="domain" description="Glucose-methanol-choline oxidoreductase N-terminal" evidence="5">
    <location>
        <begin position="108"/>
        <end position="244"/>
    </location>
</feature>
<dbReference type="AlphaFoldDB" id="A0A1F5A5E6"/>
<dbReference type="EMBL" id="MEYH01000100">
    <property type="protein sequence ID" value="OGD13789.1"/>
    <property type="molecule type" value="Genomic_DNA"/>
</dbReference>
<evidence type="ECO:0000256" key="1">
    <source>
        <dbReference type="ARBA" id="ARBA00010790"/>
    </source>
</evidence>
<dbReference type="STRING" id="1797291.A2V47_00690"/>
<evidence type="ECO:0000313" key="8">
    <source>
        <dbReference type="Proteomes" id="UP000177701"/>
    </source>
</evidence>
<dbReference type="Proteomes" id="UP000177701">
    <property type="component" value="Unassembled WGS sequence"/>
</dbReference>
<dbReference type="Pfam" id="PF05199">
    <property type="entry name" value="GMC_oxred_C"/>
    <property type="match status" value="1"/>
</dbReference>
<dbReference type="InterPro" id="IPR007867">
    <property type="entry name" value="GMC_OxRtase_C"/>
</dbReference>
<gene>
    <name evidence="7" type="ORF">A2V47_00690</name>
</gene>
<accession>A0A1F5A5E6</accession>
<proteinExistence type="inferred from homology"/>
<evidence type="ECO:0000256" key="4">
    <source>
        <dbReference type="ARBA" id="ARBA00023002"/>
    </source>
</evidence>
<dbReference type="InterPro" id="IPR000172">
    <property type="entry name" value="GMC_OxRdtase_N"/>
</dbReference>
<dbReference type="Gene3D" id="3.50.50.60">
    <property type="entry name" value="FAD/NAD(P)-binding domain"/>
    <property type="match status" value="2"/>
</dbReference>
<comment type="caution">
    <text evidence="7">The sequence shown here is derived from an EMBL/GenBank/DDBJ whole genome shotgun (WGS) entry which is preliminary data.</text>
</comment>
<dbReference type="Pfam" id="PF00732">
    <property type="entry name" value="GMC_oxred_N"/>
    <property type="match status" value="1"/>
</dbReference>
<keyword evidence="3" id="KW-0274">FAD</keyword>
<sequence length="420" mass="45917">MKKVIIIGSGAGGATVAKELQGKFQVTLLEAGGFFKPFGISLPFLEHLRSANIFPTEKMIQLVFPPYRISKTKDHMTLVNAAGIGGTTTVACGNALRADAGLKKIDIELDREFSELHHEIPISADHKHLWRDTTRRLYEICAAEGLMPFPIPKAGHYRKCRNCGHCTLGCSYGVKWDASIFVSQAVKKGAVVIDHCAVKKITIKNNRATGVLTNRGLLTGDLVIVAAGGFNTPVILENSGIKTDKTLFVDPVLCVAVKYTDALQNKEISMPFAVQMDGYIISPYFDQLSFFFNKKWKIPGKDILSLLIKLADTEKGTPKNKILTEKDRQKLDQGVNQCKKIFSKLGVDPDDAFLGTLSAGHPGGMLPLTPDEAVSFHNPRLPENVYVADASLFPSSLGNPPMLTIMALAKRISSIILMKH</sequence>
<dbReference type="PANTHER" id="PTHR46056:SF12">
    <property type="entry name" value="LONG-CHAIN-ALCOHOL OXIDASE"/>
    <property type="match status" value="1"/>
</dbReference>
<dbReference type="GO" id="GO:0050660">
    <property type="term" value="F:flavin adenine dinucleotide binding"/>
    <property type="evidence" value="ECO:0007669"/>
    <property type="project" value="InterPro"/>
</dbReference>
<feature type="domain" description="Glucose-methanol-choline oxidoreductase C-terminal" evidence="6">
    <location>
        <begin position="325"/>
        <end position="409"/>
    </location>
</feature>
<evidence type="ECO:0000259" key="5">
    <source>
        <dbReference type="Pfam" id="PF00732"/>
    </source>
</evidence>
<evidence type="ECO:0000256" key="3">
    <source>
        <dbReference type="ARBA" id="ARBA00022827"/>
    </source>
</evidence>
<reference evidence="7 8" key="1">
    <citation type="journal article" date="2016" name="Nat. Commun.">
        <title>Thousands of microbial genomes shed light on interconnected biogeochemical processes in an aquifer system.</title>
        <authorList>
            <person name="Anantharaman K."/>
            <person name="Brown C.T."/>
            <person name="Hug L.A."/>
            <person name="Sharon I."/>
            <person name="Castelle C.J."/>
            <person name="Probst A.J."/>
            <person name="Thomas B.C."/>
            <person name="Singh A."/>
            <person name="Wilkins M.J."/>
            <person name="Karaoz U."/>
            <person name="Brodie E.L."/>
            <person name="Williams K.H."/>
            <person name="Hubbard S.S."/>
            <person name="Banfield J.F."/>
        </authorList>
    </citation>
    <scope>NUCLEOTIDE SEQUENCE [LARGE SCALE GENOMIC DNA]</scope>
</reference>
<keyword evidence="4" id="KW-0560">Oxidoreductase</keyword>
<protein>
    <submittedName>
        <fullName evidence="7">Choline dehydrogenase</fullName>
    </submittedName>
</protein>
<dbReference type="InterPro" id="IPR036188">
    <property type="entry name" value="FAD/NAD-bd_sf"/>
</dbReference>